<feature type="compositionally biased region" description="Polar residues" evidence="1">
    <location>
        <begin position="216"/>
        <end position="225"/>
    </location>
</feature>
<feature type="compositionally biased region" description="Polar residues" evidence="1">
    <location>
        <begin position="232"/>
        <end position="250"/>
    </location>
</feature>
<protein>
    <submittedName>
        <fullName evidence="2">Uncharacterized protein</fullName>
    </submittedName>
</protein>
<feature type="region of interest" description="Disordered" evidence="1">
    <location>
        <begin position="1"/>
        <end position="71"/>
    </location>
</feature>
<proteinExistence type="predicted"/>
<feature type="compositionally biased region" description="Polar residues" evidence="1">
    <location>
        <begin position="17"/>
        <end position="27"/>
    </location>
</feature>
<gene>
    <name evidence="2" type="ORF">LTR78_006507</name>
</gene>
<name>A0AAE0WKX2_9PEZI</name>
<organism evidence="2 3">
    <name type="scientific">Recurvomyces mirabilis</name>
    <dbReference type="NCBI Taxonomy" id="574656"/>
    <lineage>
        <taxon>Eukaryota</taxon>
        <taxon>Fungi</taxon>
        <taxon>Dikarya</taxon>
        <taxon>Ascomycota</taxon>
        <taxon>Pezizomycotina</taxon>
        <taxon>Dothideomycetes</taxon>
        <taxon>Dothideomycetidae</taxon>
        <taxon>Mycosphaerellales</taxon>
        <taxon>Teratosphaeriaceae</taxon>
        <taxon>Recurvomyces</taxon>
    </lineage>
</organism>
<evidence type="ECO:0000313" key="3">
    <source>
        <dbReference type="Proteomes" id="UP001274830"/>
    </source>
</evidence>
<dbReference type="Proteomes" id="UP001274830">
    <property type="component" value="Unassembled WGS sequence"/>
</dbReference>
<feature type="region of interest" description="Disordered" evidence="1">
    <location>
        <begin position="215"/>
        <end position="266"/>
    </location>
</feature>
<evidence type="ECO:0000256" key="1">
    <source>
        <dbReference type="SAM" id="MobiDB-lite"/>
    </source>
</evidence>
<feature type="compositionally biased region" description="Basic and acidic residues" evidence="1">
    <location>
        <begin position="325"/>
        <end position="337"/>
    </location>
</feature>
<dbReference type="EMBL" id="JAUTXT010000024">
    <property type="protein sequence ID" value="KAK3673602.1"/>
    <property type="molecule type" value="Genomic_DNA"/>
</dbReference>
<sequence length="374" mass="41595">MPISTRSPSTPDMAFSDTASSTSSRYNQLEETHESKPDNMDGSTPLARYNAAAPQKDPPMRTSDDNLDRERQRAHNNRIAAVELDLRLQGLSNKDRAIELCKVRRDQHAGSGNVFTAYMYDHSDDWDLLEKHAPGGEKFGQQKADERIKKVKGKSLYPSNDVVAPQQRAAIARHAHPDHSEVACKHTKWLQDFTGVTKGQVIPWKDRWSAAAAINKTASTSSPTSGKKPGWRNSSKVDSKISTQPPSRTDTGIEDEDPYKPQFPSLQEPAFHECRDWTQWSLKDKPPVPIAADVGPRDELEPCVNVPERKPSKRSLRSSLSWPSIRKDRKDKGEKNENSGFVRNVSAFLKRVRKVVGSAVEGGSDCGSVVVTTT</sequence>
<feature type="compositionally biased region" description="Polar residues" evidence="1">
    <location>
        <begin position="1"/>
        <end position="10"/>
    </location>
</feature>
<feature type="region of interest" description="Disordered" evidence="1">
    <location>
        <begin position="286"/>
        <end position="338"/>
    </location>
</feature>
<evidence type="ECO:0000313" key="2">
    <source>
        <dbReference type="EMBL" id="KAK3673602.1"/>
    </source>
</evidence>
<feature type="compositionally biased region" description="Basic and acidic residues" evidence="1">
    <location>
        <begin position="28"/>
        <end position="39"/>
    </location>
</feature>
<feature type="compositionally biased region" description="Basic and acidic residues" evidence="1">
    <location>
        <begin position="58"/>
        <end position="71"/>
    </location>
</feature>
<reference evidence="2" key="1">
    <citation type="submission" date="2023-07" db="EMBL/GenBank/DDBJ databases">
        <title>Black Yeasts Isolated from many extreme environments.</title>
        <authorList>
            <person name="Coleine C."/>
            <person name="Stajich J.E."/>
            <person name="Selbmann L."/>
        </authorList>
    </citation>
    <scope>NUCLEOTIDE SEQUENCE</scope>
    <source>
        <strain evidence="2">CCFEE 5485</strain>
    </source>
</reference>
<dbReference type="AlphaFoldDB" id="A0AAE0WKX2"/>
<accession>A0AAE0WKX2</accession>
<keyword evidence="3" id="KW-1185">Reference proteome</keyword>
<comment type="caution">
    <text evidence="2">The sequence shown here is derived from an EMBL/GenBank/DDBJ whole genome shotgun (WGS) entry which is preliminary data.</text>
</comment>